<dbReference type="Pfam" id="PF01926">
    <property type="entry name" value="MMR_HSR1"/>
    <property type="match status" value="1"/>
</dbReference>
<evidence type="ECO:0000259" key="2">
    <source>
        <dbReference type="Pfam" id="PF01926"/>
    </source>
</evidence>
<gene>
    <name evidence="3" type="ORF">B9Z19DRAFT_994853</name>
</gene>
<proteinExistence type="predicted"/>
<dbReference type="GO" id="GO:0005525">
    <property type="term" value="F:GTP binding"/>
    <property type="evidence" value="ECO:0007669"/>
    <property type="project" value="InterPro"/>
</dbReference>
<dbReference type="OrthoDB" id="8954335at2759"/>
<dbReference type="Gene3D" id="3.40.50.300">
    <property type="entry name" value="P-loop containing nucleotide triphosphate hydrolases"/>
    <property type="match status" value="1"/>
</dbReference>
<protein>
    <recommendedName>
        <fullName evidence="2">G domain-containing protein</fullName>
    </recommendedName>
</protein>
<dbReference type="Proteomes" id="UP000244722">
    <property type="component" value="Unassembled WGS sequence"/>
</dbReference>
<sequence length="458" mass="51901">MGKPISIYSYQTWKPLLHLLRLTLSLPRVRFRRYRHPPPADDPEREIIIAVMGPSGAGKSYFIKEVSGIEVSDVKVGGNPHSYTSKVQPYSFQYAGAKITLVDTPGFGNTTKSDTEVLADICAWRLLSYKEKRLLSGIIYLHRITDVHLDSPPQKNLGMFERFCGPSVLQNVLLTTTQWSNIDHMLGWQREEDLRRQDFWGGLISKGASLERFMNTRESGLELIYKLMKKEPKPLHIQDQIVEKGMALVETDAGRFINDELISLQKKYAKDLGTLERERQNAVTEKDDEMEKILAQAQAKAQERLEKAAADRGLLADLSEAKMKKREEAEAAERMRAEERDKEDKAVIAVALNDISFGAQITSLFKPYTTKGRLIYDMNDPGEFEKASFDITINYQSNVSFINVWAKTLAGFTDGGVDTNDYIVHNEALYWPKSGGPVTRGTQKFRIFTRVHLSGCEP</sequence>
<comment type="caution">
    <text evidence="3">The sequence shown here is derived from an EMBL/GenBank/DDBJ whole genome shotgun (WGS) entry which is preliminary data.</text>
</comment>
<organism evidence="3 4">
    <name type="scientific">Tuber borchii</name>
    <name type="common">White truffle</name>
    <dbReference type="NCBI Taxonomy" id="42251"/>
    <lineage>
        <taxon>Eukaryota</taxon>
        <taxon>Fungi</taxon>
        <taxon>Dikarya</taxon>
        <taxon>Ascomycota</taxon>
        <taxon>Pezizomycotina</taxon>
        <taxon>Pezizomycetes</taxon>
        <taxon>Pezizales</taxon>
        <taxon>Tuberaceae</taxon>
        <taxon>Tuber</taxon>
    </lineage>
</organism>
<dbReference type="EMBL" id="NESQ01000233">
    <property type="protein sequence ID" value="PUU75419.1"/>
    <property type="molecule type" value="Genomic_DNA"/>
</dbReference>
<feature type="coiled-coil region" evidence="1">
    <location>
        <begin position="272"/>
        <end position="345"/>
    </location>
</feature>
<dbReference type="SUPFAM" id="SSF52540">
    <property type="entry name" value="P-loop containing nucleoside triphosphate hydrolases"/>
    <property type="match status" value="1"/>
</dbReference>
<reference evidence="3 4" key="1">
    <citation type="submission" date="2017-04" db="EMBL/GenBank/DDBJ databases">
        <title>Draft genome sequence of Tuber borchii Vittad., a whitish edible truffle.</title>
        <authorList>
            <consortium name="DOE Joint Genome Institute"/>
            <person name="Murat C."/>
            <person name="Kuo A."/>
            <person name="Barry K.W."/>
            <person name="Clum A."/>
            <person name="Dockter R.B."/>
            <person name="Fauchery L."/>
            <person name="Iotti M."/>
            <person name="Kohler A."/>
            <person name="Labutti K."/>
            <person name="Lindquist E.A."/>
            <person name="Lipzen A."/>
            <person name="Ohm R.A."/>
            <person name="Wang M."/>
            <person name="Grigoriev I.V."/>
            <person name="Zambonelli A."/>
            <person name="Martin F.M."/>
        </authorList>
    </citation>
    <scope>NUCLEOTIDE SEQUENCE [LARGE SCALE GENOMIC DNA]</scope>
    <source>
        <strain evidence="3 4">Tbo3840</strain>
    </source>
</reference>
<evidence type="ECO:0000313" key="3">
    <source>
        <dbReference type="EMBL" id="PUU75419.1"/>
    </source>
</evidence>
<name>A0A2T6ZIV8_TUBBO</name>
<dbReference type="InterPro" id="IPR006073">
    <property type="entry name" value="GTP-bd"/>
</dbReference>
<dbReference type="STRING" id="42251.A0A2T6ZIV8"/>
<keyword evidence="4" id="KW-1185">Reference proteome</keyword>
<keyword evidence="1" id="KW-0175">Coiled coil</keyword>
<evidence type="ECO:0000313" key="4">
    <source>
        <dbReference type="Proteomes" id="UP000244722"/>
    </source>
</evidence>
<evidence type="ECO:0000256" key="1">
    <source>
        <dbReference type="SAM" id="Coils"/>
    </source>
</evidence>
<dbReference type="AlphaFoldDB" id="A0A2T6ZIV8"/>
<feature type="domain" description="G" evidence="2">
    <location>
        <begin position="49"/>
        <end position="108"/>
    </location>
</feature>
<accession>A0A2T6ZIV8</accession>
<dbReference type="InterPro" id="IPR027417">
    <property type="entry name" value="P-loop_NTPase"/>
</dbReference>